<dbReference type="OrthoDB" id="5122906at2"/>
<comment type="caution">
    <text evidence="1">The sequence shown here is derived from an EMBL/GenBank/DDBJ whole genome shotgun (WGS) entry which is preliminary data.</text>
</comment>
<dbReference type="EMBL" id="PPXF01000022">
    <property type="protein sequence ID" value="POH69380.1"/>
    <property type="molecule type" value="Genomic_DNA"/>
</dbReference>
<dbReference type="Proteomes" id="UP000237104">
    <property type="component" value="Unassembled WGS sequence"/>
</dbReference>
<sequence length="82" mass="9276">MDTSYTYSSRDLIRVTVYAPADLTPPASMPMTRDDGTTVNVLRISDLSLECDQCKSRDCHRRELHKCQCGRHVAPRFAKAES</sequence>
<protein>
    <submittedName>
        <fullName evidence="1">Uncharacterized protein</fullName>
    </submittedName>
</protein>
<gene>
    <name evidence="1" type="ORF">C3B59_05685</name>
</gene>
<organism evidence="1 2">
    <name type="scientific">Cryobacterium zongtaii</name>
    <dbReference type="NCBI Taxonomy" id="1259217"/>
    <lineage>
        <taxon>Bacteria</taxon>
        <taxon>Bacillati</taxon>
        <taxon>Actinomycetota</taxon>
        <taxon>Actinomycetes</taxon>
        <taxon>Micrococcales</taxon>
        <taxon>Microbacteriaceae</taxon>
        <taxon>Cryobacterium</taxon>
    </lineage>
</organism>
<evidence type="ECO:0000313" key="2">
    <source>
        <dbReference type="Proteomes" id="UP000237104"/>
    </source>
</evidence>
<dbReference type="RefSeq" id="WP_103430423.1">
    <property type="nucleotide sequence ID" value="NZ_PPXF01000022.1"/>
</dbReference>
<evidence type="ECO:0000313" key="1">
    <source>
        <dbReference type="EMBL" id="POH69380.1"/>
    </source>
</evidence>
<dbReference type="AlphaFoldDB" id="A0A2S3ZLP7"/>
<reference evidence="1 2" key="1">
    <citation type="submission" date="2018-01" db="EMBL/GenBank/DDBJ databases">
        <title>Cryobacterium sp. nov., from glaciers in China.</title>
        <authorList>
            <person name="Liu Q."/>
            <person name="Xin Y.-H."/>
        </authorList>
    </citation>
    <scope>NUCLEOTIDE SEQUENCE [LARGE SCALE GENOMIC DNA]</scope>
    <source>
        <strain evidence="1 2">TMB1-8</strain>
    </source>
</reference>
<proteinExistence type="predicted"/>
<accession>A0A2S3ZLP7</accession>
<name>A0A2S3ZLP7_9MICO</name>